<dbReference type="Gene3D" id="2.10.80.10">
    <property type="entry name" value="Lipase, subunit A"/>
    <property type="match status" value="1"/>
</dbReference>
<sequence length="107" mass="12013">MRILLLLFFIATLVTNLKAKNCKSHSECRPDECCMTRSYLFGGCRSMGQIGSSCYTETIKSHMGDMFMKQCPCAEGLQCVPEKSNNAETSFFKQNGTCRSVTDQEED</sequence>
<evidence type="ECO:0000256" key="1">
    <source>
        <dbReference type="SAM" id="SignalP"/>
    </source>
</evidence>
<keyword evidence="1" id="KW-0732">Signal</keyword>
<feature type="signal peptide" evidence="1">
    <location>
        <begin position="1"/>
        <end position="19"/>
    </location>
</feature>
<dbReference type="GO" id="GO:0007586">
    <property type="term" value="P:digestion"/>
    <property type="evidence" value="ECO:0007669"/>
    <property type="project" value="InterPro"/>
</dbReference>
<reference evidence="2" key="1">
    <citation type="submission" date="2017-05" db="EMBL/GenBank/DDBJ databases">
        <authorList>
            <person name="QRISCLOUD D."/>
        </authorList>
    </citation>
    <scope>NUCLEOTIDE SEQUENCE</scope>
</reference>
<dbReference type="GO" id="GO:0008047">
    <property type="term" value="F:enzyme activator activity"/>
    <property type="evidence" value="ECO:0007669"/>
    <property type="project" value="InterPro"/>
</dbReference>
<feature type="chain" id="PRO_5036119972" evidence="1">
    <location>
        <begin position="20"/>
        <end position="107"/>
    </location>
</feature>
<dbReference type="GO" id="GO:0005576">
    <property type="term" value="C:extracellular region"/>
    <property type="evidence" value="ECO:0007669"/>
    <property type="project" value="InterPro"/>
</dbReference>
<dbReference type="GO" id="GO:0016042">
    <property type="term" value="P:lipid catabolic process"/>
    <property type="evidence" value="ECO:0007669"/>
    <property type="project" value="InterPro"/>
</dbReference>
<dbReference type="PANTHER" id="PTHR10041:SF5">
    <property type="entry name" value="LEUCINE-RICH COLIPASE-LIKE PROTEIN 1"/>
    <property type="match status" value="1"/>
</dbReference>
<evidence type="ECO:0000313" key="2">
    <source>
        <dbReference type="EMBL" id="SNX33482.1"/>
    </source>
</evidence>
<organism evidence="2">
    <name type="scientific">Liphistius sp. SGP-2016</name>
    <dbReference type="NCBI Taxonomy" id="1905180"/>
    <lineage>
        <taxon>Eukaryota</taxon>
        <taxon>Metazoa</taxon>
        <taxon>Ecdysozoa</taxon>
        <taxon>Arthropoda</taxon>
        <taxon>Chelicerata</taxon>
        <taxon>Arachnida</taxon>
        <taxon>Araneae</taxon>
        <taxon>Mesothelae</taxon>
        <taxon>Liphistiidae</taxon>
        <taxon>Liphistius</taxon>
    </lineage>
</organism>
<accession>A0A4Q8K273</accession>
<name>A0A4Q8K273_9ARAC</name>
<dbReference type="EMBL" id="HAHL01000086">
    <property type="protein sequence ID" value="SNX33482.1"/>
    <property type="molecule type" value="Transcribed_RNA"/>
</dbReference>
<dbReference type="EMBL" id="HAHL01000045">
    <property type="protein sequence ID" value="SNX33065.1"/>
    <property type="molecule type" value="Transcribed_RNA"/>
</dbReference>
<dbReference type="AlphaFoldDB" id="A0A4Q8K273"/>
<dbReference type="PANTHER" id="PTHR10041">
    <property type="entry name" value="COLIPASE"/>
    <property type="match status" value="1"/>
</dbReference>
<protein>
    <submittedName>
        <fullName evidence="2">U79-Liphistoxin-Lsp1a_1</fullName>
    </submittedName>
</protein>
<reference evidence="2" key="2">
    <citation type="submission" date="2019-05" db="EMBL/GenBank/DDBJ databases">
        <title>Unravelling the molecular evolution of spider venoms.</title>
        <authorList>
            <person name="Pineda S."/>
        </authorList>
    </citation>
    <scope>NUCLEOTIDE SEQUENCE</scope>
</reference>
<dbReference type="InterPro" id="IPR001981">
    <property type="entry name" value="Colipase"/>
</dbReference>
<proteinExistence type="predicted"/>